<dbReference type="Proteomes" id="UP001500979">
    <property type="component" value="Unassembled WGS sequence"/>
</dbReference>
<evidence type="ECO:0000256" key="5">
    <source>
        <dbReference type="PROSITE-ProRule" id="PRU00169"/>
    </source>
</evidence>
<dbReference type="InterPro" id="IPR058245">
    <property type="entry name" value="NreC/VraR/RcsB-like_REC"/>
</dbReference>
<evidence type="ECO:0000313" key="9">
    <source>
        <dbReference type="Proteomes" id="UP001500979"/>
    </source>
</evidence>
<dbReference type="InterPro" id="IPR011006">
    <property type="entry name" value="CheY-like_superfamily"/>
</dbReference>
<evidence type="ECO:0000313" key="8">
    <source>
        <dbReference type="EMBL" id="GAA2775878.1"/>
    </source>
</evidence>
<keyword evidence="3" id="KW-0238">DNA-binding</keyword>
<feature type="modified residue" description="4-aspartylphosphate" evidence="5">
    <location>
        <position position="57"/>
    </location>
</feature>
<dbReference type="EMBL" id="BAAAUX010000002">
    <property type="protein sequence ID" value="GAA2775878.1"/>
    <property type="molecule type" value="Genomic_DNA"/>
</dbReference>
<evidence type="ECO:0000259" key="7">
    <source>
        <dbReference type="PROSITE" id="PS50110"/>
    </source>
</evidence>
<keyword evidence="4" id="KW-0804">Transcription</keyword>
<feature type="domain" description="HTH luxR-type" evidence="6">
    <location>
        <begin position="150"/>
        <end position="215"/>
    </location>
</feature>
<protein>
    <submittedName>
        <fullName evidence="8">Response regulator transcription factor</fullName>
    </submittedName>
</protein>
<dbReference type="PRINTS" id="PR00038">
    <property type="entry name" value="HTHLUXR"/>
</dbReference>
<dbReference type="Pfam" id="PF00072">
    <property type="entry name" value="Response_reg"/>
    <property type="match status" value="1"/>
</dbReference>
<comment type="caution">
    <text evidence="8">The sequence shown here is derived from an EMBL/GenBank/DDBJ whole genome shotgun (WGS) entry which is preliminary data.</text>
</comment>
<dbReference type="RefSeq" id="WP_344677699.1">
    <property type="nucleotide sequence ID" value="NZ_BAAAUX010000002.1"/>
</dbReference>
<name>A0ABN3V2H8_9PSEU</name>
<keyword evidence="1 5" id="KW-0597">Phosphoprotein</keyword>
<keyword evidence="2" id="KW-0805">Transcription regulation</keyword>
<feature type="domain" description="Response regulatory" evidence="7">
    <location>
        <begin position="5"/>
        <end position="122"/>
    </location>
</feature>
<dbReference type="CDD" id="cd06170">
    <property type="entry name" value="LuxR_C_like"/>
    <property type="match status" value="1"/>
</dbReference>
<dbReference type="InterPro" id="IPR016032">
    <property type="entry name" value="Sig_transdc_resp-reg_C-effctor"/>
</dbReference>
<dbReference type="PROSITE" id="PS50110">
    <property type="entry name" value="RESPONSE_REGULATORY"/>
    <property type="match status" value="1"/>
</dbReference>
<dbReference type="Gene3D" id="3.40.50.2300">
    <property type="match status" value="1"/>
</dbReference>
<dbReference type="InterPro" id="IPR000792">
    <property type="entry name" value="Tscrpt_reg_LuxR_C"/>
</dbReference>
<evidence type="ECO:0000256" key="4">
    <source>
        <dbReference type="ARBA" id="ARBA00023163"/>
    </source>
</evidence>
<dbReference type="SUPFAM" id="SSF46894">
    <property type="entry name" value="C-terminal effector domain of the bipartite response regulators"/>
    <property type="match status" value="1"/>
</dbReference>
<evidence type="ECO:0000256" key="3">
    <source>
        <dbReference type="ARBA" id="ARBA00023125"/>
    </source>
</evidence>
<evidence type="ECO:0000256" key="1">
    <source>
        <dbReference type="ARBA" id="ARBA00022553"/>
    </source>
</evidence>
<dbReference type="SMART" id="SM00421">
    <property type="entry name" value="HTH_LUXR"/>
    <property type="match status" value="1"/>
</dbReference>
<keyword evidence="9" id="KW-1185">Reference proteome</keyword>
<evidence type="ECO:0000259" key="6">
    <source>
        <dbReference type="PROSITE" id="PS50043"/>
    </source>
</evidence>
<sequence>MNVVRLLMVDDHLMLTEALSVRLSTVPDLWVVGRCELTDPRLPEMVRRLRPDVITIDVEPAGTAAGELIRGLQRERPDVRVVVLTGKHDPDQAVEAARAGASAWVSKESGVDELTEVLRGVREGHAWFPPELLGAVLGELREDAVRATERSGPLDVLSDRERDVLQGMVSGRRGSQIAEDLKISTETVRTHTRSILAKLHVHSQLEAVSVATAAGMRVRDPRSGR</sequence>
<evidence type="ECO:0000256" key="2">
    <source>
        <dbReference type="ARBA" id="ARBA00023015"/>
    </source>
</evidence>
<accession>A0ABN3V2H8</accession>
<dbReference type="Pfam" id="PF00196">
    <property type="entry name" value="GerE"/>
    <property type="match status" value="1"/>
</dbReference>
<dbReference type="SMART" id="SM00448">
    <property type="entry name" value="REC"/>
    <property type="match status" value="1"/>
</dbReference>
<dbReference type="PANTHER" id="PTHR44688:SF16">
    <property type="entry name" value="DNA-BINDING TRANSCRIPTIONAL ACTIVATOR DEVR_DOSR"/>
    <property type="match status" value="1"/>
</dbReference>
<organism evidence="8 9">
    <name type="scientific">Saccharopolyspora taberi</name>
    <dbReference type="NCBI Taxonomy" id="60895"/>
    <lineage>
        <taxon>Bacteria</taxon>
        <taxon>Bacillati</taxon>
        <taxon>Actinomycetota</taxon>
        <taxon>Actinomycetes</taxon>
        <taxon>Pseudonocardiales</taxon>
        <taxon>Pseudonocardiaceae</taxon>
        <taxon>Saccharopolyspora</taxon>
    </lineage>
</organism>
<proteinExistence type="predicted"/>
<dbReference type="SUPFAM" id="SSF52172">
    <property type="entry name" value="CheY-like"/>
    <property type="match status" value="1"/>
</dbReference>
<dbReference type="CDD" id="cd17535">
    <property type="entry name" value="REC_NarL-like"/>
    <property type="match status" value="1"/>
</dbReference>
<dbReference type="InterPro" id="IPR001789">
    <property type="entry name" value="Sig_transdc_resp-reg_receiver"/>
</dbReference>
<dbReference type="PROSITE" id="PS50043">
    <property type="entry name" value="HTH_LUXR_2"/>
    <property type="match status" value="1"/>
</dbReference>
<gene>
    <name evidence="8" type="ORF">GCM10010470_05310</name>
</gene>
<reference evidence="8 9" key="1">
    <citation type="journal article" date="2019" name="Int. J. Syst. Evol. Microbiol.">
        <title>The Global Catalogue of Microorganisms (GCM) 10K type strain sequencing project: providing services to taxonomists for standard genome sequencing and annotation.</title>
        <authorList>
            <consortium name="The Broad Institute Genomics Platform"/>
            <consortium name="The Broad Institute Genome Sequencing Center for Infectious Disease"/>
            <person name="Wu L."/>
            <person name="Ma J."/>
        </authorList>
    </citation>
    <scope>NUCLEOTIDE SEQUENCE [LARGE SCALE GENOMIC DNA]</scope>
    <source>
        <strain evidence="8 9">JCM 9383</strain>
    </source>
</reference>
<dbReference type="PANTHER" id="PTHR44688">
    <property type="entry name" value="DNA-BINDING TRANSCRIPTIONAL ACTIVATOR DEVR_DOSR"/>
    <property type="match status" value="1"/>
</dbReference>